<dbReference type="Proteomes" id="UP000190667">
    <property type="component" value="Unassembled WGS sequence"/>
</dbReference>
<evidence type="ECO:0000313" key="1">
    <source>
        <dbReference type="EMBL" id="OON40790.1"/>
    </source>
</evidence>
<dbReference type="OrthoDB" id="9930230at2"/>
<sequence>MSKKKTTRFCLGRPVVIDASTLALGIYSTDAGRLGQVVISVNVIAVYAGAVEVAPELIEKLKTLLSPERNTSFKLESSD</sequence>
<comment type="caution">
    <text evidence="1">The sequence shown here is derived from an EMBL/GenBank/DDBJ whole genome shotgun (WGS) entry which is preliminary data.</text>
</comment>
<proteinExistence type="predicted"/>
<dbReference type="EMBL" id="MRUL01000003">
    <property type="protein sequence ID" value="OON40790.1"/>
    <property type="molecule type" value="Genomic_DNA"/>
</dbReference>
<name>A0A1S8YP10_9GAMM</name>
<dbReference type="RefSeq" id="WP_078001926.1">
    <property type="nucleotide sequence ID" value="NZ_MRUL01000003.1"/>
</dbReference>
<accession>A0A1S8YP10</accession>
<evidence type="ECO:0000313" key="2">
    <source>
        <dbReference type="Proteomes" id="UP000190667"/>
    </source>
</evidence>
<gene>
    <name evidence="1" type="ORF">BTJ39_06845</name>
</gene>
<organism evidence="1 2">
    <name type="scientific">Izhakiella australiensis</name>
    <dbReference type="NCBI Taxonomy" id="1926881"/>
    <lineage>
        <taxon>Bacteria</taxon>
        <taxon>Pseudomonadati</taxon>
        <taxon>Pseudomonadota</taxon>
        <taxon>Gammaproteobacteria</taxon>
        <taxon>Enterobacterales</taxon>
        <taxon>Erwiniaceae</taxon>
        <taxon>Izhakiella</taxon>
    </lineage>
</organism>
<reference evidence="1 2" key="1">
    <citation type="submission" date="2016-12" db="EMBL/GenBank/DDBJ databases">
        <title>Izhakiella australiana sp. nov. of genus Izhakiella isolated from Australian desert.</title>
        <authorList>
            <person name="Ji M."/>
        </authorList>
    </citation>
    <scope>NUCLEOTIDE SEQUENCE [LARGE SCALE GENOMIC DNA]</scope>
    <source>
        <strain evidence="1 2">D4N98</strain>
    </source>
</reference>
<dbReference type="AlphaFoldDB" id="A0A1S8YP10"/>
<keyword evidence="2" id="KW-1185">Reference proteome</keyword>
<protein>
    <submittedName>
        <fullName evidence="1">Uncharacterized protein</fullName>
    </submittedName>
</protein>
<dbReference type="STRING" id="1926881.BTJ39_06845"/>